<feature type="compositionally biased region" description="Basic and acidic residues" evidence="1">
    <location>
        <begin position="224"/>
        <end position="233"/>
    </location>
</feature>
<keyword evidence="3" id="KW-1185">Reference proteome</keyword>
<gene>
    <name evidence="2" type="ORF">L332_12780</name>
</gene>
<dbReference type="RefSeq" id="WP_021009563.1">
    <property type="nucleotide sequence ID" value="NZ_ASHR01000006.1"/>
</dbReference>
<name>U1MTQ9_9MICO</name>
<dbReference type="Proteomes" id="UP000016462">
    <property type="component" value="Unassembled WGS sequence"/>
</dbReference>
<reference evidence="2 3" key="1">
    <citation type="journal article" date="2013" name="Genome Announc.">
        <title>First draft genome sequence from a member of the genus agrococcus, isolated from modern microbialites.</title>
        <authorList>
            <person name="White R.A.III."/>
            <person name="Grassa C.J."/>
            <person name="Suttle C.A."/>
        </authorList>
    </citation>
    <scope>NUCLEOTIDE SEQUENCE [LARGE SCALE GENOMIC DNA]</scope>
    <source>
        <strain evidence="2 3">RW1</strain>
    </source>
</reference>
<evidence type="ECO:0000313" key="3">
    <source>
        <dbReference type="Proteomes" id="UP000016462"/>
    </source>
</evidence>
<organism evidence="2 3">
    <name type="scientific">Agrococcus pavilionensis RW1</name>
    <dbReference type="NCBI Taxonomy" id="1330458"/>
    <lineage>
        <taxon>Bacteria</taxon>
        <taxon>Bacillati</taxon>
        <taxon>Actinomycetota</taxon>
        <taxon>Actinomycetes</taxon>
        <taxon>Micrococcales</taxon>
        <taxon>Microbacteriaceae</taxon>
        <taxon>Agrococcus</taxon>
    </lineage>
</organism>
<sequence length="233" mass="24403">MAKASACPECGTAMREIVWGYGTIADVADAGDVVIGGCVVDVDEDGRVAALQCPKCGTRTDAAGLRLERPEPAGPAEHPLAVSFSSPPPEPWEVTVPQSDAAQQREPQEPFGEAGQAFAVPSSAPFVDEDFGGAPPAAGWRERVEPYSSHDGPVPAGSAPAPERVAPYASREDALPEPGGRMPDHVTPYASREDPVPAASAPAPDRVDPYASREDEPPQSPAGWRERIDPYSA</sequence>
<dbReference type="AlphaFoldDB" id="U1MTQ9"/>
<accession>U1MTQ9</accession>
<feature type="compositionally biased region" description="Basic and acidic residues" evidence="1">
    <location>
        <begin position="205"/>
        <end position="216"/>
    </location>
</feature>
<dbReference type="EMBL" id="ASHR01000006">
    <property type="protein sequence ID" value="ERG65311.1"/>
    <property type="molecule type" value="Genomic_DNA"/>
</dbReference>
<dbReference type="OrthoDB" id="5108920at2"/>
<feature type="region of interest" description="Disordered" evidence="1">
    <location>
        <begin position="69"/>
        <end position="233"/>
    </location>
</feature>
<evidence type="ECO:0000256" key="1">
    <source>
        <dbReference type="SAM" id="MobiDB-lite"/>
    </source>
</evidence>
<evidence type="ECO:0000313" key="2">
    <source>
        <dbReference type="EMBL" id="ERG65311.1"/>
    </source>
</evidence>
<protein>
    <submittedName>
        <fullName evidence="2">Uncharacterized protein</fullName>
    </submittedName>
</protein>
<comment type="caution">
    <text evidence="2">The sequence shown here is derived from an EMBL/GenBank/DDBJ whole genome shotgun (WGS) entry which is preliminary data.</text>
</comment>
<proteinExistence type="predicted"/>